<proteinExistence type="predicted"/>
<protein>
    <submittedName>
        <fullName evidence="1">Uncharacterized protein</fullName>
    </submittedName>
</protein>
<sequence>MTVPSNLVPTSITQLPVAPNPTSSATMVCVIGGVTYQVPFIDLQSTVSVPASREINTGGGLQGGGDLSQNRTLSIATGGVTSDKLAVSGVTAGTYGSGALIPVVTVSSKGLVTSVTETALVISGYVPDTRQIIAGSGLTGGGNLQANRTLAVDFSALTPAALGSASAGSSNTSARGDHVHPALDFADLTEYTGLLPLTRGGTGTQVNNLTAGAVWYTDGSNGFLQTVQGSNGQVLVSGGASAPTWGSALVVSAQPANYVYAGPTSGAAATTAFRLLVNADIPSTLTGKTMDGSLNTFSNIPNTSLDNYSVTFNGTTVDLGGSGTITATASNPLTIGTGLSGTSYNGSAAVTIAIDNTVVTLTGNQTLTTKTISGSNNTLTNIGNSSLTNSQITLGTTNIALGGTSLAPVGLTSVTVTQDPTTNFQLATKQYVDTLAASGIHYHAPVYVEVPDTTGNLNATYNQPGGATVGVGATLTNAGTQAAFTADGIAVPLGSRVLVYNQTNQVQNGVYTLTTVGSASTNWVLTRATDADTYSPFSPTGLGQGDAFFVTNGNTGAGETYICNTVGTIIFGTTNITFAQISTAQVYSAGTGLTLTGTQFSISNTAVTAGAYGSATQVGTFTVNAQGQLTLAANTTVTPAVGSITGLGTGVATALAVNTGSAGAFVLFNGALGTPSSGTMTNVTGLPLTTGVTGTLPIANGGTNATTTPTSGAVAYGTGTAYGFSAAGTSGQFLISGGTGSPTWTDTIPGGTYA</sequence>
<dbReference type="EMBL" id="LR797013">
    <property type="protein sequence ID" value="CAB4181647.1"/>
    <property type="molecule type" value="Genomic_DNA"/>
</dbReference>
<gene>
    <name evidence="1" type="ORF">UFOVP1068_55</name>
    <name evidence="2" type="ORF">UFOVP1300_63</name>
</gene>
<evidence type="ECO:0000313" key="2">
    <source>
        <dbReference type="EMBL" id="CAB4196193.1"/>
    </source>
</evidence>
<evidence type="ECO:0000313" key="1">
    <source>
        <dbReference type="EMBL" id="CAB4181647.1"/>
    </source>
</evidence>
<accession>A0A6J5QH10</accession>
<dbReference type="EMBL" id="LR797243">
    <property type="protein sequence ID" value="CAB4196193.1"/>
    <property type="molecule type" value="Genomic_DNA"/>
</dbReference>
<organism evidence="1">
    <name type="scientific">uncultured Caudovirales phage</name>
    <dbReference type="NCBI Taxonomy" id="2100421"/>
    <lineage>
        <taxon>Viruses</taxon>
        <taxon>Duplodnaviria</taxon>
        <taxon>Heunggongvirae</taxon>
        <taxon>Uroviricota</taxon>
        <taxon>Caudoviricetes</taxon>
        <taxon>Peduoviridae</taxon>
        <taxon>Maltschvirus</taxon>
        <taxon>Maltschvirus maltsch</taxon>
    </lineage>
</organism>
<name>A0A6J5QH10_9CAUD</name>
<reference evidence="1" key="1">
    <citation type="submission" date="2020-05" db="EMBL/GenBank/DDBJ databases">
        <authorList>
            <person name="Chiriac C."/>
            <person name="Salcher M."/>
            <person name="Ghai R."/>
            <person name="Kavagutti S V."/>
        </authorList>
    </citation>
    <scope>NUCLEOTIDE SEQUENCE</scope>
</reference>